<proteinExistence type="predicted"/>
<dbReference type="SUPFAM" id="SSF52047">
    <property type="entry name" value="RNI-like"/>
    <property type="match status" value="1"/>
</dbReference>
<organism evidence="2 3">
    <name type="scientific">Naegleria lovaniensis</name>
    <name type="common">Amoeba</name>
    <dbReference type="NCBI Taxonomy" id="51637"/>
    <lineage>
        <taxon>Eukaryota</taxon>
        <taxon>Discoba</taxon>
        <taxon>Heterolobosea</taxon>
        <taxon>Tetramitia</taxon>
        <taxon>Eutetramitia</taxon>
        <taxon>Vahlkampfiidae</taxon>
        <taxon>Naegleria</taxon>
    </lineage>
</organism>
<dbReference type="Pfam" id="PF00646">
    <property type="entry name" value="F-box"/>
    <property type="match status" value="1"/>
</dbReference>
<reference evidence="2 3" key="1">
    <citation type="journal article" date="2018" name="BMC Genomics">
        <title>The genome of Naegleria lovaniensis, the basis for a comparative approach to unravel pathogenicity factors of the human pathogenic amoeba N. fowleri.</title>
        <authorList>
            <person name="Liechti N."/>
            <person name="Schurch N."/>
            <person name="Bruggmann R."/>
            <person name="Wittwer M."/>
        </authorList>
    </citation>
    <scope>NUCLEOTIDE SEQUENCE [LARGE SCALE GENOMIC DNA]</scope>
    <source>
        <strain evidence="2 3">ATCC 30569</strain>
    </source>
</reference>
<dbReference type="GO" id="GO:0031146">
    <property type="term" value="P:SCF-dependent proteasomal ubiquitin-dependent protein catabolic process"/>
    <property type="evidence" value="ECO:0007669"/>
    <property type="project" value="TreeGrafter"/>
</dbReference>
<feature type="domain" description="F-box" evidence="1">
    <location>
        <begin position="4"/>
        <end position="38"/>
    </location>
</feature>
<gene>
    <name evidence="2" type="ORF">C9374_002166</name>
</gene>
<dbReference type="AlphaFoldDB" id="A0AA88KN31"/>
<dbReference type="EMBL" id="PYSW02000014">
    <property type="protein sequence ID" value="KAG2387131.1"/>
    <property type="molecule type" value="Genomic_DNA"/>
</dbReference>
<accession>A0AA88KN31</accession>
<dbReference type="Gene3D" id="3.80.10.10">
    <property type="entry name" value="Ribonuclease Inhibitor"/>
    <property type="match status" value="3"/>
</dbReference>
<dbReference type="InterPro" id="IPR032675">
    <property type="entry name" value="LRR_dom_sf"/>
</dbReference>
<evidence type="ECO:0000259" key="1">
    <source>
        <dbReference type="Pfam" id="PF00646"/>
    </source>
</evidence>
<dbReference type="InterPro" id="IPR001611">
    <property type="entry name" value="Leu-rich_rpt"/>
</dbReference>
<evidence type="ECO:0000313" key="2">
    <source>
        <dbReference type="EMBL" id="KAG2387131.1"/>
    </source>
</evidence>
<dbReference type="GO" id="GO:0019005">
    <property type="term" value="C:SCF ubiquitin ligase complex"/>
    <property type="evidence" value="ECO:0007669"/>
    <property type="project" value="TreeGrafter"/>
</dbReference>
<dbReference type="RefSeq" id="XP_044551123.1">
    <property type="nucleotide sequence ID" value="XM_044691554.1"/>
</dbReference>
<dbReference type="PANTHER" id="PTHR13318">
    <property type="entry name" value="PARTNER OF PAIRED, ISOFORM B-RELATED"/>
    <property type="match status" value="1"/>
</dbReference>
<comment type="caution">
    <text evidence="2">The sequence shown here is derived from an EMBL/GenBank/DDBJ whole genome shotgun (WGS) entry which is preliminary data.</text>
</comment>
<sequence>MIIIPDDIVFHVLQFLDLKFLVLVASRVSHQFYEQSLKIPFGLNLKGKVLPEELILKIFPSEPNNIRDDDHRYYNITSLDLNHCMLRAEHFKQISASPRSRNLRNLDATLNTLLEEGAKAIGESQYFRNSLLETLKLGFCSIGNEGLKYLMHSNFRNLTSLDLTKNDLDNEALEMIATSPYMNKLKFLTLKRNLFDGNGVEKLVYGANLHNLTFLDLSMNEIYDTAFLKAIASSDNMKNLQILKLQHMHINTSTGLQYLADSSNLQNFTELDLAFNSLQILSLNSNSKIFMNLRTLILDFNQLGKDSMVTITNFCNLTKLSVDSNYFRDDAIEYLASSPNMKHLTWLKLANNSLGYESVKHIFNSKYLGNMEHLDLTNNSDLTDEISQLLQPSTILSLQHLKTLVLAELCLTGSDISEEAVSALSQSKTLHNIRMVNLKFTLVSRETIQQVESSCGILFVVDKR</sequence>
<protein>
    <recommendedName>
        <fullName evidence="1">F-box domain-containing protein</fullName>
    </recommendedName>
</protein>
<name>A0AA88KN31_NAELO</name>
<evidence type="ECO:0000313" key="3">
    <source>
        <dbReference type="Proteomes" id="UP000816034"/>
    </source>
</evidence>
<dbReference type="Proteomes" id="UP000816034">
    <property type="component" value="Unassembled WGS sequence"/>
</dbReference>
<dbReference type="InterPro" id="IPR001810">
    <property type="entry name" value="F-box_dom"/>
</dbReference>
<dbReference type="Pfam" id="PF13516">
    <property type="entry name" value="LRR_6"/>
    <property type="match status" value="3"/>
</dbReference>
<dbReference type="GeneID" id="68094622"/>
<keyword evidence="3" id="KW-1185">Reference proteome</keyword>